<dbReference type="GO" id="GO:0016020">
    <property type="term" value="C:membrane"/>
    <property type="evidence" value="ECO:0007669"/>
    <property type="project" value="UniProtKB-SubCell"/>
</dbReference>
<dbReference type="Proteomes" id="UP000038010">
    <property type="component" value="Unassembled WGS sequence"/>
</dbReference>
<dbReference type="RefSeq" id="XP_017996210.1">
    <property type="nucleotide sequence ID" value="XM_018147663.1"/>
</dbReference>
<feature type="compositionally biased region" description="Basic and acidic residues" evidence="6">
    <location>
        <begin position="266"/>
        <end position="288"/>
    </location>
</feature>
<sequence length="545" mass="59021">MVRVSLLWEAPEVNPINHKARSVPILNVINMYGRVFFFSWFGFFIAFWSWYAFPPLTTVTIRREFGMTQADVGNANIAALTGTLLVRFMAGPACDRWGPRWTYIGILAMGSIPTALSGLVRNVSGLIAIRFFVGVLGGTFVPCQVWSTGFFDKNVVGSANALIGGWGNAGGGITYFLMPMIYDSLKADMGLTSPQAWRVAMIVPFILITATYLGMIFLCQDTPTGKWSERHDAARHQLAAHGVQTSVLDGTPPVDSSEPSSGTATPRRDDEKKRAGDQMAKNDIERGSTRRSSTASAGKEAKMSQDEMIATARGEVVVAPTFKEACNVFFSLQMAFHACTYVCSFGGVGLPLAPDPGSDAAADFNQELAINSYLASYYLRNFPSLGQTHAGQWASMFGLLNVVTRPLGGIISDLLYRKTHSLWVKKGWIVFVGVISGAFNIAIGLTDPRDEATMFGLIAGMAFFLEAGNGANFGLVPHVYPHANGIISGFTGAAGNLGGVIFAILFRFHGSEYQESFWILGIMVIGFNLAFCWVRPIPKGQVGGR</sequence>
<evidence type="ECO:0000256" key="7">
    <source>
        <dbReference type="SAM" id="Phobius"/>
    </source>
</evidence>
<feature type="transmembrane region" description="Helical" evidence="7">
    <location>
        <begin position="517"/>
        <end position="537"/>
    </location>
</feature>
<evidence type="ECO:0000256" key="5">
    <source>
        <dbReference type="ARBA" id="ARBA00023136"/>
    </source>
</evidence>
<dbReference type="Pfam" id="PF07690">
    <property type="entry name" value="MFS_1"/>
    <property type="match status" value="1"/>
</dbReference>
<organism evidence="8 9">
    <name type="scientific">Cyphellophora attinorum</name>
    <dbReference type="NCBI Taxonomy" id="1664694"/>
    <lineage>
        <taxon>Eukaryota</taxon>
        <taxon>Fungi</taxon>
        <taxon>Dikarya</taxon>
        <taxon>Ascomycota</taxon>
        <taxon>Pezizomycotina</taxon>
        <taxon>Eurotiomycetes</taxon>
        <taxon>Chaetothyriomycetidae</taxon>
        <taxon>Chaetothyriales</taxon>
        <taxon>Cyphellophoraceae</taxon>
        <taxon>Cyphellophora</taxon>
    </lineage>
</organism>
<evidence type="ECO:0000313" key="8">
    <source>
        <dbReference type="EMBL" id="KPI36247.1"/>
    </source>
</evidence>
<keyword evidence="3 7" id="KW-0812">Transmembrane</keyword>
<feature type="transmembrane region" description="Helical" evidence="7">
    <location>
        <begin position="428"/>
        <end position="446"/>
    </location>
</feature>
<feature type="region of interest" description="Disordered" evidence="6">
    <location>
        <begin position="245"/>
        <end position="305"/>
    </location>
</feature>
<keyword evidence="4 7" id="KW-1133">Transmembrane helix</keyword>
<accession>A0A0N1H4K4</accession>
<feature type="transmembrane region" description="Helical" evidence="7">
    <location>
        <begin position="31"/>
        <end position="51"/>
    </location>
</feature>
<keyword evidence="5 7" id="KW-0472">Membrane</keyword>
<keyword evidence="9" id="KW-1185">Reference proteome</keyword>
<evidence type="ECO:0000313" key="9">
    <source>
        <dbReference type="Proteomes" id="UP000038010"/>
    </source>
</evidence>
<dbReference type="EMBL" id="LFJN01000032">
    <property type="protein sequence ID" value="KPI36247.1"/>
    <property type="molecule type" value="Genomic_DNA"/>
</dbReference>
<protein>
    <submittedName>
        <fullName evidence="8">Nitrate transporter</fullName>
    </submittedName>
</protein>
<dbReference type="SUPFAM" id="SSF103473">
    <property type="entry name" value="MFS general substrate transporter"/>
    <property type="match status" value="1"/>
</dbReference>
<dbReference type="PANTHER" id="PTHR23515">
    <property type="entry name" value="HIGH-AFFINITY NITRATE TRANSPORTER 2.3"/>
    <property type="match status" value="1"/>
</dbReference>
<feature type="transmembrane region" description="Helical" evidence="7">
    <location>
        <begin position="101"/>
        <end position="120"/>
    </location>
</feature>
<evidence type="ECO:0000256" key="6">
    <source>
        <dbReference type="SAM" id="MobiDB-lite"/>
    </source>
</evidence>
<comment type="similarity">
    <text evidence="2">Belongs to the major facilitator superfamily. Nitrate/nitrite porter (TC 2.A.1.8) family.</text>
</comment>
<comment type="subcellular location">
    <subcellularLocation>
        <location evidence="1">Membrane</location>
        <topology evidence="1">Multi-pass membrane protein</topology>
    </subcellularLocation>
</comment>
<feature type="transmembrane region" description="Helical" evidence="7">
    <location>
        <begin position="127"/>
        <end position="147"/>
    </location>
</feature>
<gene>
    <name evidence="8" type="ORF">AB675_7306</name>
</gene>
<dbReference type="AlphaFoldDB" id="A0A0N1H4K4"/>
<evidence type="ECO:0000256" key="2">
    <source>
        <dbReference type="ARBA" id="ARBA00008432"/>
    </source>
</evidence>
<feature type="transmembrane region" description="Helical" evidence="7">
    <location>
        <begin position="159"/>
        <end position="178"/>
    </location>
</feature>
<dbReference type="OrthoDB" id="434240at2759"/>
<feature type="transmembrane region" description="Helical" evidence="7">
    <location>
        <begin position="483"/>
        <end position="505"/>
    </location>
</feature>
<reference evidence="8 9" key="1">
    <citation type="submission" date="2015-06" db="EMBL/GenBank/DDBJ databases">
        <title>Draft genome of the ant-associated black yeast Phialophora attae CBS 131958.</title>
        <authorList>
            <person name="Moreno L.F."/>
            <person name="Stielow B.J."/>
            <person name="de Hoog S."/>
            <person name="Vicente V.A."/>
            <person name="Weiss V.A."/>
            <person name="de Vries M."/>
            <person name="Cruz L.M."/>
            <person name="Souza E.M."/>
        </authorList>
    </citation>
    <scope>NUCLEOTIDE SEQUENCE [LARGE SCALE GENOMIC DNA]</scope>
    <source>
        <strain evidence="8 9">CBS 131958</strain>
    </source>
</reference>
<dbReference type="STRING" id="1664694.A0A0N1H4K4"/>
<evidence type="ECO:0000256" key="3">
    <source>
        <dbReference type="ARBA" id="ARBA00022692"/>
    </source>
</evidence>
<dbReference type="GeneID" id="28739543"/>
<feature type="transmembrane region" description="Helical" evidence="7">
    <location>
        <begin position="199"/>
        <end position="218"/>
    </location>
</feature>
<proteinExistence type="inferred from homology"/>
<name>A0A0N1H4K4_9EURO</name>
<evidence type="ECO:0000256" key="4">
    <source>
        <dbReference type="ARBA" id="ARBA00022989"/>
    </source>
</evidence>
<feature type="transmembrane region" description="Helical" evidence="7">
    <location>
        <begin position="452"/>
        <end position="471"/>
    </location>
</feature>
<dbReference type="InterPro" id="IPR036259">
    <property type="entry name" value="MFS_trans_sf"/>
</dbReference>
<dbReference type="InterPro" id="IPR044772">
    <property type="entry name" value="NO3_transporter"/>
</dbReference>
<dbReference type="GO" id="GO:0015112">
    <property type="term" value="F:nitrate transmembrane transporter activity"/>
    <property type="evidence" value="ECO:0007669"/>
    <property type="project" value="InterPro"/>
</dbReference>
<dbReference type="VEuPathDB" id="FungiDB:AB675_7306"/>
<dbReference type="Gene3D" id="1.20.1250.20">
    <property type="entry name" value="MFS general substrate transporter like domains"/>
    <property type="match status" value="2"/>
</dbReference>
<evidence type="ECO:0000256" key="1">
    <source>
        <dbReference type="ARBA" id="ARBA00004141"/>
    </source>
</evidence>
<dbReference type="InterPro" id="IPR011701">
    <property type="entry name" value="MFS"/>
</dbReference>
<comment type="caution">
    <text evidence="8">The sequence shown here is derived from an EMBL/GenBank/DDBJ whole genome shotgun (WGS) entry which is preliminary data.</text>
</comment>